<dbReference type="AlphaFoldDB" id="A0A3S2MMQ2"/>
<evidence type="ECO:0000256" key="1">
    <source>
        <dbReference type="SAM" id="MobiDB-lite"/>
    </source>
</evidence>
<evidence type="ECO:0000313" key="2">
    <source>
        <dbReference type="EMBL" id="RVE62610.1"/>
    </source>
</evidence>
<organism evidence="2 3">
    <name type="scientific">Oryzias javanicus</name>
    <name type="common">Javanese ricefish</name>
    <name type="synonym">Aplocheilus javanicus</name>
    <dbReference type="NCBI Taxonomy" id="123683"/>
    <lineage>
        <taxon>Eukaryota</taxon>
        <taxon>Metazoa</taxon>
        <taxon>Chordata</taxon>
        <taxon>Craniata</taxon>
        <taxon>Vertebrata</taxon>
        <taxon>Euteleostomi</taxon>
        <taxon>Actinopterygii</taxon>
        <taxon>Neopterygii</taxon>
        <taxon>Teleostei</taxon>
        <taxon>Neoteleostei</taxon>
        <taxon>Acanthomorphata</taxon>
        <taxon>Ovalentaria</taxon>
        <taxon>Atherinomorphae</taxon>
        <taxon>Beloniformes</taxon>
        <taxon>Adrianichthyidae</taxon>
        <taxon>Oryziinae</taxon>
        <taxon>Oryzias</taxon>
    </lineage>
</organism>
<accession>A0A3S2MMQ2</accession>
<dbReference type="EMBL" id="CM012452">
    <property type="protein sequence ID" value="RVE62610.1"/>
    <property type="molecule type" value="Genomic_DNA"/>
</dbReference>
<reference evidence="2 3" key="1">
    <citation type="submission" date="2018-11" db="EMBL/GenBank/DDBJ databases">
        <authorList>
            <person name="Lopez-Roques C."/>
            <person name="Donnadieu C."/>
            <person name="Bouchez O."/>
            <person name="Klopp C."/>
            <person name="Cabau C."/>
            <person name="Zahm M."/>
        </authorList>
    </citation>
    <scope>NUCLEOTIDE SEQUENCE [LARGE SCALE GENOMIC DNA]</scope>
    <source>
        <strain evidence="2">RS831</strain>
        <tissue evidence="2">Whole body</tissue>
    </source>
</reference>
<feature type="compositionally biased region" description="Basic and acidic residues" evidence="1">
    <location>
        <begin position="36"/>
        <end position="55"/>
    </location>
</feature>
<gene>
    <name evidence="2" type="ORF">OJAV_G00158810</name>
</gene>
<dbReference type="Proteomes" id="UP000283210">
    <property type="component" value="Chromosome 16"/>
</dbReference>
<feature type="region of interest" description="Disordered" evidence="1">
    <location>
        <begin position="16"/>
        <end position="56"/>
    </location>
</feature>
<reference evidence="2 3" key="2">
    <citation type="submission" date="2019-01" db="EMBL/GenBank/DDBJ databases">
        <title>A chromosome length genome reference of the Java medaka (oryzias javanicus).</title>
        <authorList>
            <person name="Herpin A."/>
            <person name="Takehana Y."/>
            <person name="Naruse K."/>
            <person name="Ansai S."/>
            <person name="Kawaguchi M."/>
        </authorList>
    </citation>
    <scope>NUCLEOTIDE SEQUENCE [LARGE SCALE GENOMIC DNA]</scope>
    <source>
        <strain evidence="2">RS831</strain>
        <tissue evidence="2">Whole body</tissue>
    </source>
</reference>
<proteinExistence type="predicted"/>
<sequence>MKGLLVTLGQTATLEIHPHGHHDQRKIEEGPGLDPDLDREGRGQVHLTPDQRDTEVTEDLALKGRTITNLIGAHTGVLPAEREDFLVLVKTEHERVLTLTRTIGEREQQTRLGHPTT</sequence>
<protein>
    <submittedName>
        <fullName evidence="2">Uncharacterized protein</fullName>
    </submittedName>
</protein>
<evidence type="ECO:0000313" key="3">
    <source>
        <dbReference type="Proteomes" id="UP000283210"/>
    </source>
</evidence>
<name>A0A3S2MMQ2_ORYJA</name>
<keyword evidence="3" id="KW-1185">Reference proteome</keyword>